<evidence type="ECO:0000256" key="1">
    <source>
        <dbReference type="ARBA" id="ARBA00010638"/>
    </source>
</evidence>
<comment type="caution">
    <text evidence="6">The sequence shown here is derived from an EMBL/GenBank/DDBJ whole genome shotgun (WGS) entry which is preliminary data.</text>
</comment>
<evidence type="ECO:0000256" key="2">
    <source>
        <dbReference type="ARBA" id="ARBA00022741"/>
    </source>
</evidence>
<keyword evidence="5" id="KW-0460">Magnesium</keyword>
<dbReference type="Proteomes" id="UP000050823">
    <property type="component" value="Unassembled WGS sequence"/>
</dbReference>
<dbReference type="NCBIfam" id="TIGR02727">
    <property type="entry name" value="MTHFS_bact"/>
    <property type="match status" value="1"/>
</dbReference>
<organism evidence="6 7">
    <name type="scientific">Latilactobacillus graminis DSM 20719</name>
    <dbReference type="NCBI Taxonomy" id="1423752"/>
    <lineage>
        <taxon>Bacteria</taxon>
        <taxon>Bacillati</taxon>
        <taxon>Bacillota</taxon>
        <taxon>Bacilli</taxon>
        <taxon>Lactobacillales</taxon>
        <taxon>Lactobacillaceae</taxon>
        <taxon>Latilactobacillus</taxon>
    </lineage>
</organism>
<dbReference type="GO" id="GO:0035999">
    <property type="term" value="P:tetrahydrofolate interconversion"/>
    <property type="evidence" value="ECO:0007669"/>
    <property type="project" value="TreeGrafter"/>
</dbReference>
<dbReference type="InterPro" id="IPR002698">
    <property type="entry name" value="FTHF_cligase"/>
</dbReference>
<proteinExistence type="inferred from homology"/>
<dbReference type="PANTHER" id="PTHR23407">
    <property type="entry name" value="ATPASE INHIBITOR/5-FORMYLTETRAHYDROFOLATE CYCLO-LIGASE"/>
    <property type="match status" value="1"/>
</dbReference>
<dbReference type="GO" id="GO:0046872">
    <property type="term" value="F:metal ion binding"/>
    <property type="evidence" value="ECO:0007669"/>
    <property type="project" value="UniProtKB-KW"/>
</dbReference>
<comment type="similarity">
    <text evidence="1 5">Belongs to the 5-formyltetrahydrofolate cyclo-ligase family.</text>
</comment>
<feature type="binding site" evidence="4">
    <location>
        <begin position="133"/>
        <end position="141"/>
    </location>
    <ligand>
        <name>ATP</name>
        <dbReference type="ChEBI" id="CHEBI:30616"/>
    </ligand>
</feature>
<dbReference type="RefSeq" id="WP_057908755.1">
    <property type="nucleotide sequence ID" value="NZ_AYZB01000058.1"/>
</dbReference>
<evidence type="ECO:0000256" key="3">
    <source>
        <dbReference type="ARBA" id="ARBA00022840"/>
    </source>
</evidence>
<accession>A0AA89HZW7</accession>
<keyword evidence="5" id="KW-0479">Metal-binding</keyword>
<evidence type="ECO:0000313" key="7">
    <source>
        <dbReference type="Proteomes" id="UP000050823"/>
    </source>
</evidence>
<dbReference type="SUPFAM" id="SSF100950">
    <property type="entry name" value="NagB/RpiA/CoA transferase-like"/>
    <property type="match status" value="1"/>
</dbReference>
<feature type="binding site" evidence="4">
    <location>
        <position position="57"/>
    </location>
    <ligand>
        <name>substrate</name>
    </ligand>
</feature>
<dbReference type="PIRSF" id="PIRSF006806">
    <property type="entry name" value="FTHF_cligase"/>
    <property type="match status" value="1"/>
</dbReference>
<comment type="cofactor">
    <cofactor evidence="5">
        <name>Mg(2+)</name>
        <dbReference type="ChEBI" id="CHEBI:18420"/>
    </cofactor>
</comment>
<dbReference type="AlphaFoldDB" id="A0AA89HZW7"/>
<dbReference type="GO" id="GO:0009396">
    <property type="term" value="P:folic acid-containing compound biosynthetic process"/>
    <property type="evidence" value="ECO:0007669"/>
    <property type="project" value="TreeGrafter"/>
</dbReference>
<dbReference type="InterPro" id="IPR024185">
    <property type="entry name" value="FTHF_cligase-like_sf"/>
</dbReference>
<dbReference type="GO" id="GO:0030272">
    <property type="term" value="F:5-formyltetrahydrofolate cyclo-ligase activity"/>
    <property type="evidence" value="ECO:0007669"/>
    <property type="project" value="UniProtKB-EC"/>
</dbReference>
<reference evidence="6 7" key="1">
    <citation type="journal article" date="2015" name="Genome Announc.">
        <title>Expanding the biotechnology potential of lactobacilli through comparative genomics of 213 strains and associated genera.</title>
        <authorList>
            <person name="Sun Z."/>
            <person name="Harris H.M."/>
            <person name="McCann A."/>
            <person name="Guo C."/>
            <person name="Argimon S."/>
            <person name="Zhang W."/>
            <person name="Yang X."/>
            <person name="Jeffery I.B."/>
            <person name="Cooney J.C."/>
            <person name="Kagawa T.F."/>
            <person name="Liu W."/>
            <person name="Song Y."/>
            <person name="Salvetti E."/>
            <person name="Wrobel A."/>
            <person name="Rasinkangas P."/>
            <person name="Parkhill J."/>
            <person name="Rea M.C."/>
            <person name="O'Sullivan O."/>
            <person name="Ritari J."/>
            <person name="Douillard F.P."/>
            <person name="Paul Ross R."/>
            <person name="Yang R."/>
            <person name="Briner A.E."/>
            <person name="Felis G.E."/>
            <person name="de Vos W.M."/>
            <person name="Barrangou R."/>
            <person name="Klaenhammer T.R."/>
            <person name="Caufield P.W."/>
            <person name="Cui Y."/>
            <person name="Zhang H."/>
            <person name="O'Toole P.W."/>
        </authorList>
    </citation>
    <scope>NUCLEOTIDE SEQUENCE [LARGE SCALE GENOMIC DNA]</scope>
    <source>
        <strain evidence="6 7">DSM 20719</strain>
    </source>
</reference>
<dbReference type="Gene3D" id="3.40.50.10420">
    <property type="entry name" value="NagB/RpiA/CoA transferase-like"/>
    <property type="match status" value="1"/>
</dbReference>
<feature type="binding site" evidence="4">
    <location>
        <begin position="4"/>
        <end position="8"/>
    </location>
    <ligand>
        <name>ATP</name>
        <dbReference type="ChEBI" id="CHEBI:30616"/>
    </ligand>
</feature>
<dbReference type="InterPro" id="IPR037171">
    <property type="entry name" value="NagB/RpiA_transferase-like"/>
</dbReference>
<name>A0AA89HZW7_9LACO</name>
<dbReference type="Pfam" id="PF01812">
    <property type="entry name" value="5-FTHF_cyc-lig"/>
    <property type="match status" value="1"/>
</dbReference>
<evidence type="ECO:0000313" key="6">
    <source>
        <dbReference type="EMBL" id="KRM21173.1"/>
    </source>
</evidence>
<dbReference type="EMBL" id="AYZB01000058">
    <property type="protein sequence ID" value="KRM21173.1"/>
    <property type="molecule type" value="Genomic_DNA"/>
</dbReference>
<dbReference type="EC" id="6.3.3.2" evidence="5"/>
<comment type="catalytic activity">
    <reaction evidence="5">
        <text>(6S)-5-formyl-5,6,7,8-tetrahydrofolate + ATP = (6R)-5,10-methenyltetrahydrofolate + ADP + phosphate</text>
        <dbReference type="Rhea" id="RHEA:10488"/>
        <dbReference type="ChEBI" id="CHEBI:30616"/>
        <dbReference type="ChEBI" id="CHEBI:43474"/>
        <dbReference type="ChEBI" id="CHEBI:57455"/>
        <dbReference type="ChEBI" id="CHEBI:57457"/>
        <dbReference type="ChEBI" id="CHEBI:456216"/>
        <dbReference type="EC" id="6.3.3.2"/>
    </reaction>
</comment>
<gene>
    <name evidence="6" type="ORF">FC90_GL001710</name>
</gene>
<dbReference type="GO" id="GO:0005524">
    <property type="term" value="F:ATP binding"/>
    <property type="evidence" value="ECO:0007669"/>
    <property type="project" value="UniProtKB-KW"/>
</dbReference>
<evidence type="ECO:0000256" key="5">
    <source>
        <dbReference type="RuleBase" id="RU361279"/>
    </source>
</evidence>
<feature type="binding site" evidence="4">
    <location>
        <position position="52"/>
    </location>
    <ligand>
        <name>substrate</name>
    </ligand>
</feature>
<dbReference type="PANTHER" id="PTHR23407:SF1">
    <property type="entry name" value="5-FORMYLTETRAHYDROFOLATE CYCLO-LIGASE"/>
    <property type="match status" value="1"/>
</dbReference>
<sequence length="181" mass="20258">MQTKKQIRQQQIEALQVLAQTPNIKQAQEAQLLALFVASEAFQTATVIGVTMSQVFEVDTQPLIEAMRLAKKQVVIPKTLPNRQMAFYPFTVATKLAMSFYGVLEPIVTEDSVAVVPDLMLVPGLAFSSDGWRVGFGGGYYDRYLMHHPMSTIALALKPQQRNTDWAIDEFDVPIDHIFQA</sequence>
<protein>
    <recommendedName>
        <fullName evidence="5">5-formyltetrahydrofolate cyclo-ligase</fullName>
        <ecNumber evidence="5">6.3.3.2</ecNumber>
    </recommendedName>
</protein>
<keyword evidence="3 4" id="KW-0067">ATP-binding</keyword>
<keyword evidence="2 4" id="KW-0547">Nucleotide-binding</keyword>
<evidence type="ECO:0000256" key="4">
    <source>
        <dbReference type="PIRSR" id="PIRSR006806-1"/>
    </source>
</evidence>